<dbReference type="CDD" id="cd07302">
    <property type="entry name" value="CHD"/>
    <property type="match status" value="1"/>
</dbReference>
<dbReference type="PANTHER" id="PTHR43081:SF1">
    <property type="entry name" value="ADENYLATE CYCLASE, TERMINAL-DIFFERENTIATION SPECIFIC"/>
    <property type="match status" value="1"/>
</dbReference>
<dbReference type="Gene3D" id="2.60.200.20">
    <property type="match status" value="1"/>
</dbReference>
<dbReference type="SUPFAM" id="SSF55073">
    <property type="entry name" value="Nucleotide cyclase"/>
    <property type="match status" value="1"/>
</dbReference>
<dbReference type="InterPro" id="IPR001054">
    <property type="entry name" value="A/G_cyclase"/>
</dbReference>
<evidence type="ECO:0000313" key="4">
    <source>
        <dbReference type="Proteomes" id="UP000536534"/>
    </source>
</evidence>
<comment type="caution">
    <text evidence="3">The sequence shown here is derived from an EMBL/GenBank/DDBJ whole genome shotgun (WGS) entry which is preliminary data.</text>
</comment>
<dbReference type="AlphaFoldDB" id="A0A7X7LW44"/>
<proteinExistence type="predicted"/>
<dbReference type="SUPFAM" id="SSF49879">
    <property type="entry name" value="SMAD/FHA domain"/>
    <property type="match status" value="1"/>
</dbReference>
<dbReference type="Pfam" id="PF00211">
    <property type="entry name" value="Guanylate_cyc"/>
    <property type="match status" value="1"/>
</dbReference>
<dbReference type="SMART" id="SM00240">
    <property type="entry name" value="FHA"/>
    <property type="match status" value="1"/>
</dbReference>
<dbReference type="GO" id="GO:0035556">
    <property type="term" value="P:intracellular signal transduction"/>
    <property type="evidence" value="ECO:0007669"/>
    <property type="project" value="InterPro"/>
</dbReference>
<organism evidence="3 4">
    <name type="scientific">Thauera phenolivorans</name>
    <dbReference type="NCBI Taxonomy" id="1792543"/>
    <lineage>
        <taxon>Bacteria</taxon>
        <taxon>Pseudomonadati</taxon>
        <taxon>Pseudomonadota</taxon>
        <taxon>Betaproteobacteria</taxon>
        <taxon>Rhodocyclales</taxon>
        <taxon>Zoogloeaceae</taxon>
        <taxon>Thauera</taxon>
    </lineage>
</organism>
<dbReference type="GO" id="GO:0004016">
    <property type="term" value="F:adenylate cyclase activity"/>
    <property type="evidence" value="ECO:0007669"/>
    <property type="project" value="UniProtKB-ARBA"/>
</dbReference>
<dbReference type="PANTHER" id="PTHR43081">
    <property type="entry name" value="ADENYLATE CYCLASE, TERMINAL-DIFFERENTIATION SPECIFIC-RELATED"/>
    <property type="match status" value="1"/>
</dbReference>
<dbReference type="EMBL" id="JAAYYV010000213">
    <property type="protein sequence ID" value="NLF54348.1"/>
    <property type="molecule type" value="Genomic_DNA"/>
</dbReference>
<dbReference type="GO" id="GO:0009190">
    <property type="term" value="P:cyclic nucleotide biosynthetic process"/>
    <property type="evidence" value="ECO:0007669"/>
    <property type="project" value="InterPro"/>
</dbReference>
<feature type="non-terminal residue" evidence="3">
    <location>
        <position position="1"/>
    </location>
</feature>
<dbReference type="Pfam" id="PF00498">
    <property type="entry name" value="FHA"/>
    <property type="match status" value="1"/>
</dbReference>
<dbReference type="PROSITE" id="PS50125">
    <property type="entry name" value="GUANYLATE_CYCLASE_2"/>
    <property type="match status" value="1"/>
</dbReference>
<gene>
    <name evidence="3" type="ORF">GX576_08150</name>
</gene>
<feature type="domain" description="Guanylate cyclase" evidence="2">
    <location>
        <begin position="24"/>
        <end position="103"/>
    </location>
</feature>
<dbReference type="InterPro" id="IPR050697">
    <property type="entry name" value="Adenylyl/Guanylyl_Cyclase_3/4"/>
</dbReference>
<reference evidence="3 4" key="1">
    <citation type="journal article" date="2020" name="Biotechnol. Biofuels">
        <title>New insights from the biogas microbiome by comprehensive genome-resolved metagenomics of nearly 1600 species originating from multiple anaerobic digesters.</title>
        <authorList>
            <person name="Campanaro S."/>
            <person name="Treu L."/>
            <person name="Rodriguez-R L.M."/>
            <person name="Kovalovszki A."/>
            <person name="Ziels R.M."/>
            <person name="Maus I."/>
            <person name="Zhu X."/>
            <person name="Kougias P.G."/>
            <person name="Basile A."/>
            <person name="Luo G."/>
            <person name="Schluter A."/>
            <person name="Konstantinidis K.T."/>
            <person name="Angelidaki I."/>
        </authorList>
    </citation>
    <scope>NUCLEOTIDE SEQUENCE [LARGE SCALE GENOMIC DNA]</scope>
    <source>
        <strain evidence="3">AS06rmzACSIP_256</strain>
    </source>
</reference>
<sequence length="285" mass="30610">FETAGNVAATQIVTRCTQALGVHLARAGGRVIKYLGDGVLALFDDPVAAVDASARAQDVLRDLPAVAGVSATLGVKTGIERGFIIEHDGDCYGDAVNVAARLSDRAQANEILIGESVYKALPVAKRQSCHSLDRLTIKGKAEPLPVWRIDWSRTAETTMTIPLEMYELHTGQRVIQRIDLERLDQRAELAPSGGSLTIGRGEAAGFKVSDPRVSRRHARIEWSGGQCVITDFSSNGTWVRFVGSPAPVSLRRDSCTLYGEGEIGLGAAPEDFTAPTVAFRVINEL</sequence>
<evidence type="ECO:0000259" key="1">
    <source>
        <dbReference type="PROSITE" id="PS50006"/>
    </source>
</evidence>
<dbReference type="PROSITE" id="PS50006">
    <property type="entry name" value="FHA_DOMAIN"/>
    <property type="match status" value="1"/>
</dbReference>
<evidence type="ECO:0000259" key="2">
    <source>
        <dbReference type="PROSITE" id="PS50125"/>
    </source>
</evidence>
<name>A0A7X7LW44_9RHOO</name>
<dbReference type="Proteomes" id="UP000536534">
    <property type="component" value="Unassembled WGS sequence"/>
</dbReference>
<dbReference type="InterPro" id="IPR008984">
    <property type="entry name" value="SMAD_FHA_dom_sf"/>
</dbReference>
<dbReference type="InterPro" id="IPR029787">
    <property type="entry name" value="Nucleotide_cyclase"/>
</dbReference>
<accession>A0A7X7LW44</accession>
<dbReference type="InterPro" id="IPR000253">
    <property type="entry name" value="FHA_dom"/>
</dbReference>
<feature type="domain" description="FHA" evidence="1">
    <location>
        <begin position="196"/>
        <end position="239"/>
    </location>
</feature>
<dbReference type="Gene3D" id="3.30.70.1230">
    <property type="entry name" value="Nucleotide cyclase"/>
    <property type="match status" value="1"/>
</dbReference>
<protein>
    <submittedName>
        <fullName evidence="3">Adenylate/guanylate cyclase domain-containing protein</fullName>
    </submittedName>
</protein>
<evidence type="ECO:0000313" key="3">
    <source>
        <dbReference type="EMBL" id="NLF54348.1"/>
    </source>
</evidence>
<dbReference type="CDD" id="cd00060">
    <property type="entry name" value="FHA"/>
    <property type="match status" value="1"/>
</dbReference>